<dbReference type="GO" id="GO:0016740">
    <property type="term" value="F:transferase activity"/>
    <property type="evidence" value="ECO:0007669"/>
    <property type="project" value="UniProtKB-KW"/>
</dbReference>
<evidence type="ECO:0000313" key="4">
    <source>
        <dbReference type="EMBL" id="KAK7478254.1"/>
    </source>
</evidence>
<dbReference type="EMBL" id="JACVVK020000330">
    <property type="protein sequence ID" value="KAK7478254.1"/>
    <property type="molecule type" value="Genomic_DNA"/>
</dbReference>
<dbReference type="InterPro" id="IPR027417">
    <property type="entry name" value="P-loop_NTPase"/>
</dbReference>
<dbReference type="Proteomes" id="UP001519460">
    <property type="component" value="Unassembled WGS sequence"/>
</dbReference>
<protein>
    <recommendedName>
        <fullName evidence="3">Sulfotransferase domain-containing protein</fullName>
    </recommendedName>
</protein>
<dbReference type="InterPro" id="IPR000863">
    <property type="entry name" value="Sulfotransferase_dom"/>
</dbReference>
<evidence type="ECO:0000259" key="3">
    <source>
        <dbReference type="Pfam" id="PF00685"/>
    </source>
</evidence>
<dbReference type="PANTHER" id="PTHR11783">
    <property type="entry name" value="SULFOTRANSFERASE SULT"/>
    <property type="match status" value="1"/>
</dbReference>
<keyword evidence="2" id="KW-0808">Transferase</keyword>
<keyword evidence="5" id="KW-1185">Reference proteome</keyword>
<accession>A0ABD0JUA1</accession>
<proteinExistence type="inferred from homology"/>
<evidence type="ECO:0000313" key="5">
    <source>
        <dbReference type="Proteomes" id="UP001519460"/>
    </source>
</evidence>
<evidence type="ECO:0000256" key="1">
    <source>
        <dbReference type="ARBA" id="ARBA00005771"/>
    </source>
</evidence>
<dbReference type="AlphaFoldDB" id="A0ABD0JUA1"/>
<comment type="caution">
    <text evidence="4">The sequence shown here is derived from an EMBL/GenBank/DDBJ whole genome shotgun (WGS) entry which is preliminary data.</text>
</comment>
<name>A0ABD0JUA1_9CAEN</name>
<organism evidence="4 5">
    <name type="scientific">Batillaria attramentaria</name>
    <dbReference type="NCBI Taxonomy" id="370345"/>
    <lineage>
        <taxon>Eukaryota</taxon>
        <taxon>Metazoa</taxon>
        <taxon>Spiralia</taxon>
        <taxon>Lophotrochozoa</taxon>
        <taxon>Mollusca</taxon>
        <taxon>Gastropoda</taxon>
        <taxon>Caenogastropoda</taxon>
        <taxon>Sorbeoconcha</taxon>
        <taxon>Cerithioidea</taxon>
        <taxon>Batillariidae</taxon>
        <taxon>Batillaria</taxon>
    </lineage>
</organism>
<gene>
    <name evidence="4" type="ORF">BaRGS_00030512</name>
</gene>
<sequence length="286" mass="32816">MPAVEVLDEDGNPFLMRDADGLFVSQNVVPDLMERQHGFQARDDDVVLVTYPKSGTHWAWEIISMLTQRSHNLLADTMKHIDYMPLGMLDAIPSPRVLSTHLPFSRLPRDFLSRGCKIVWVVRNPADVAVSFYAFCRKLQTFGYSGQWKAFWGLYLDGTVPYGSWFEHTQEWMSALEARPNILLVRYEDLLSNFRAEVSRIASFLEVQVTDAMLDAMQRETSFENMSQNKFDFTAPLTKDGTPAIYRNGKSNEWRSVFTKEQTAQLESAYLEANGGHHHKLGYTFQ</sequence>
<dbReference type="SUPFAM" id="SSF52540">
    <property type="entry name" value="P-loop containing nucleoside triphosphate hydrolases"/>
    <property type="match status" value="1"/>
</dbReference>
<dbReference type="Gene3D" id="3.40.50.300">
    <property type="entry name" value="P-loop containing nucleotide triphosphate hydrolases"/>
    <property type="match status" value="1"/>
</dbReference>
<dbReference type="Pfam" id="PF00685">
    <property type="entry name" value="Sulfotransfer_1"/>
    <property type="match status" value="1"/>
</dbReference>
<reference evidence="4 5" key="1">
    <citation type="journal article" date="2023" name="Sci. Data">
        <title>Genome assembly of the Korean intertidal mud-creeper Batillaria attramentaria.</title>
        <authorList>
            <person name="Patra A.K."/>
            <person name="Ho P.T."/>
            <person name="Jun S."/>
            <person name="Lee S.J."/>
            <person name="Kim Y."/>
            <person name="Won Y.J."/>
        </authorList>
    </citation>
    <scope>NUCLEOTIDE SEQUENCE [LARGE SCALE GENOMIC DNA]</scope>
    <source>
        <strain evidence="4">Wonlab-2016</strain>
    </source>
</reference>
<feature type="domain" description="Sulfotransferase" evidence="3">
    <location>
        <begin position="43"/>
        <end position="272"/>
    </location>
</feature>
<evidence type="ECO:0000256" key="2">
    <source>
        <dbReference type="ARBA" id="ARBA00022679"/>
    </source>
</evidence>
<comment type="similarity">
    <text evidence="1">Belongs to the sulfotransferase 1 family.</text>
</comment>